<keyword evidence="4" id="KW-1185">Reference proteome</keyword>
<name>A0A9Q3CV72_9BASI</name>
<protein>
    <recommendedName>
        <fullName evidence="2">Integrase catalytic domain-containing protein</fullName>
    </recommendedName>
</protein>
<dbReference type="InterPro" id="IPR036397">
    <property type="entry name" value="RNaseH_sf"/>
</dbReference>
<reference evidence="3" key="1">
    <citation type="submission" date="2021-03" db="EMBL/GenBank/DDBJ databases">
        <title>Draft genome sequence of rust myrtle Austropuccinia psidii MF-1, a brazilian biotype.</title>
        <authorList>
            <person name="Quecine M.C."/>
            <person name="Pachon D.M.R."/>
            <person name="Bonatelli M.L."/>
            <person name="Correr F.H."/>
            <person name="Franceschini L.M."/>
            <person name="Leite T.F."/>
            <person name="Margarido G.R.A."/>
            <person name="Almeida C.A."/>
            <person name="Ferrarezi J.A."/>
            <person name="Labate C.A."/>
        </authorList>
    </citation>
    <scope>NUCLEOTIDE SEQUENCE</scope>
    <source>
        <strain evidence="3">MF-1</strain>
    </source>
</reference>
<dbReference type="PANTHER" id="PTHR35046:SF26">
    <property type="entry name" value="RNA-DIRECTED DNA POLYMERASE"/>
    <property type="match status" value="1"/>
</dbReference>
<dbReference type="GO" id="GO:0003723">
    <property type="term" value="F:RNA binding"/>
    <property type="evidence" value="ECO:0007669"/>
    <property type="project" value="UniProtKB-KW"/>
</dbReference>
<dbReference type="PROSITE" id="PS50994">
    <property type="entry name" value="INTEGRASE"/>
    <property type="match status" value="1"/>
</dbReference>
<proteinExistence type="predicted"/>
<sequence>MDWVTGLPPGSDRGYRSCLVIADRISKTPIFFSCQKDDTAMDTAPLICNRVASWTSIFTNIISDRDPKFISPLWTNLHQLFEEKLYFSTAYHPYTGGLAEK</sequence>
<gene>
    <name evidence="3" type="ORF">O181_030263</name>
</gene>
<dbReference type="AlphaFoldDB" id="A0A9Q3CV72"/>
<dbReference type="PANTHER" id="PTHR35046">
    <property type="entry name" value="ZINC KNUCKLE (CCHC-TYPE) FAMILY PROTEIN"/>
    <property type="match status" value="1"/>
</dbReference>
<evidence type="ECO:0000313" key="4">
    <source>
        <dbReference type="Proteomes" id="UP000765509"/>
    </source>
</evidence>
<dbReference type="SUPFAM" id="SSF53098">
    <property type="entry name" value="Ribonuclease H-like"/>
    <property type="match status" value="1"/>
</dbReference>
<comment type="caution">
    <text evidence="3">The sequence shown here is derived from an EMBL/GenBank/DDBJ whole genome shotgun (WGS) entry which is preliminary data.</text>
</comment>
<dbReference type="GO" id="GO:0005634">
    <property type="term" value="C:nucleus"/>
    <property type="evidence" value="ECO:0007669"/>
    <property type="project" value="UniProtKB-ARBA"/>
</dbReference>
<dbReference type="InterPro" id="IPR001584">
    <property type="entry name" value="Integrase_cat-core"/>
</dbReference>
<feature type="domain" description="Integrase catalytic" evidence="2">
    <location>
        <begin position="1"/>
        <end position="101"/>
    </location>
</feature>
<dbReference type="InterPro" id="IPR012337">
    <property type="entry name" value="RNaseH-like_sf"/>
</dbReference>
<dbReference type="EMBL" id="AVOT02010632">
    <property type="protein sequence ID" value="MBW0490548.1"/>
    <property type="molecule type" value="Genomic_DNA"/>
</dbReference>
<keyword evidence="1" id="KW-0694">RNA-binding</keyword>
<dbReference type="Gene3D" id="3.30.420.10">
    <property type="entry name" value="Ribonuclease H-like superfamily/Ribonuclease H"/>
    <property type="match status" value="1"/>
</dbReference>
<evidence type="ECO:0000259" key="2">
    <source>
        <dbReference type="PROSITE" id="PS50994"/>
    </source>
</evidence>
<dbReference type="GO" id="GO:0015074">
    <property type="term" value="P:DNA integration"/>
    <property type="evidence" value="ECO:0007669"/>
    <property type="project" value="InterPro"/>
</dbReference>
<evidence type="ECO:0000256" key="1">
    <source>
        <dbReference type="ARBA" id="ARBA00022884"/>
    </source>
</evidence>
<evidence type="ECO:0000313" key="3">
    <source>
        <dbReference type="EMBL" id="MBW0490548.1"/>
    </source>
</evidence>
<dbReference type="Proteomes" id="UP000765509">
    <property type="component" value="Unassembled WGS sequence"/>
</dbReference>
<organism evidence="3 4">
    <name type="scientific">Austropuccinia psidii MF-1</name>
    <dbReference type="NCBI Taxonomy" id="1389203"/>
    <lineage>
        <taxon>Eukaryota</taxon>
        <taxon>Fungi</taxon>
        <taxon>Dikarya</taxon>
        <taxon>Basidiomycota</taxon>
        <taxon>Pucciniomycotina</taxon>
        <taxon>Pucciniomycetes</taxon>
        <taxon>Pucciniales</taxon>
        <taxon>Sphaerophragmiaceae</taxon>
        <taxon>Austropuccinia</taxon>
    </lineage>
</organism>
<accession>A0A9Q3CV72</accession>